<dbReference type="PROSITE" id="PS51318">
    <property type="entry name" value="TAT"/>
    <property type="match status" value="1"/>
</dbReference>
<dbReference type="SMART" id="SM00248">
    <property type="entry name" value="ANK"/>
    <property type="match status" value="5"/>
</dbReference>
<gene>
    <name evidence="5" type="ORF">HNP48_006887</name>
</gene>
<dbReference type="Proteomes" id="UP000575083">
    <property type="component" value="Unassembled WGS sequence"/>
</dbReference>
<organism evidence="5 6">
    <name type="scientific">Acidovorax soli</name>
    <dbReference type="NCBI Taxonomy" id="592050"/>
    <lineage>
        <taxon>Bacteria</taxon>
        <taxon>Pseudomonadati</taxon>
        <taxon>Pseudomonadota</taxon>
        <taxon>Betaproteobacteria</taxon>
        <taxon>Burkholderiales</taxon>
        <taxon>Comamonadaceae</taxon>
        <taxon>Acidovorax</taxon>
    </lineage>
</organism>
<dbReference type="PROSITE" id="PS50088">
    <property type="entry name" value="ANK_REPEAT"/>
    <property type="match status" value="3"/>
</dbReference>
<dbReference type="Pfam" id="PF00023">
    <property type="entry name" value="Ank"/>
    <property type="match status" value="1"/>
</dbReference>
<sequence>MSKHSTLRRRTALLGAMALVAGATGGAWAGSYEDFFSAVQRDDADEVNGLLRRGFDPNIRDPKGQVALTIALQAESLKVFAALMANRRLKVELRNRDDESALMMAALKGNVDAVKALMARDADVNKEGWAPLHYAASGVKAEHVRIIALLLENHAYIDATSPNGTTPLMMAAQYGSNDAVQLLLNEGADPTIKNQLGLTAVDFAMRVSRTEAAEKIATAIRRRQPNAGKW</sequence>
<evidence type="ECO:0000313" key="6">
    <source>
        <dbReference type="Proteomes" id="UP000575083"/>
    </source>
</evidence>
<dbReference type="EMBL" id="JACHLK010000030">
    <property type="protein sequence ID" value="MBB6564161.1"/>
    <property type="molecule type" value="Genomic_DNA"/>
</dbReference>
<dbReference type="SUPFAM" id="SSF48403">
    <property type="entry name" value="Ankyrin repeat"/>
    <property type="match status" value="1"/>
</dbReference>
<evidence type="ECO:0000256" key="3">
    <source>
        <dbReference type="PROSITE-ProRule" id="PRU00023"/>
    </source>
</evidence>
<keyword evidence="4" id="KW-0732">Signal</keyword>
<evidence type="ECO:0000256" key="4">
    <source>
        <dbReference type="SAM" id="SignalP"/>
    </source>
</evidence>
<reference evidence="5 6" key="1">
    <citation type="submission" date="2020-08" db="EMBL/GenBank/DDBJ databases">
        <title>Functional genomics of gut bacteria from endangered species of beetles.</title>
        <authorList>
            <person name="Carlos-Shanley C."/>
        </authorList>
    </citation>
    <scope>NUCLEOTIDE SEQUENCE [LARGE SCALE GENOMIC DNA]</scope>
    <source>
        <strain evidence="5 6">S00198</strain>
    </source>
</reference>
<dbReference type="InterPro" id="IPR036770">
    <property type="entry name" value="Ankyrin_rpt-contain_sf"/>
</dbReference>
<keyword evidence="2 3" id="KW-0040">ANK repeat</keyword>
<evidence type="ECO:0000256" key="1">
    <source>
        <dbReference type="ARBA" id="ARBA00022737"/>
    </source>
</evidence>
<feature type="signal peptide" evidence="4">
    <location>
        <begin position="1"/>
        <end position="29"/>
    </location>
</feature>
<dbReference type="InterPro" id="IPR051070">
    <property type="entry name" value="NF-kappa-B_inhibitor"/>
</dbReference>
<dbReference type="RefSeq" id="WP_184865901.1">
    <property type="nucleotide sequence ID" value="NZ_JACHLK010000030.1"/>
</dbReference>
<feature type="chain" id="PRO_5030644113" evidence="4">
    <location>
        <begin position="30"/>
        <end position="230"/>
    </location>
</feature>
<comment type="caution">
    <text evidence="5">The sequence shown here is derived from an EMBL/GenBank/DDBJ whole genome shotgun (WGS) entry which is preliminary data.</text>
</comment>
<dbReference type="InterPro" id="IPR002110">
    <property type="entry name" value="Ankyrin_rpt"/>
</dbReference>
<feature type="repeat" description="ANK" evidence="3">
    <location>
        <begin position="163"/>
        <end position="195"/>
    </location>
</feature>
<name>A0A7X0PLS1_9BURK</name>
<dbReference type="InterPro" id="IPR006311">
    <property type="entry name" value="TAT_signal"/>
</dbReference>
<evidence type="ECO:0000256" key="2">
    <source>
        <dbReference type="ARBA" id="ARBA00023043"/>
    </source>
</evidence>
<protein>
    <submittedName>
        <fullName evidence="5">Ankyrin repeat protein</fullName>
    </submittedName>
</protein>
<proteinExistence type="predicted"/>
<dbReference type="PROSITE" id="PS50297">
    <property type="entry name" value="ANK_REP_REGION"/>
    <property type="match status" value="2"/>
</dbReference>
<keyword evidence="6" id="KW-1185">Reference proteome</keyword>
<accession>A0A7X0PLS1</accession>
<dbReference type="PANTHER" id="PTHR46680">
    <property type="entry name" value="NF-KAPPA-B INHIBITOR ALPHA"/>
    <property type="match status" value="1"/>
</dbReference>
<dbReference type="Gene3D" id="1.25.40.20">
    <property type="entry name" value="Ankyrin repeat-containing domain"/>
    <property type="match status" value="2"/>
</dbReference>
<dbReference type="AlphaFoldDB" id="A0A7X0PLS1"/>
<dbReference type="Pfam" id="PF12796">
    <property type="entry name" value="Ank_2"/>
    <property type="match status" value="1"/>
</dbReference>
<keyword evidence="1" id="KW-0677">Repeat</keyword>
<feature type="repeat" description="ANK" evidence="3">
    <location>
        <begin position="97"/>
        <end position="129"/>
    </location>
</feature>
<dbReference type="PANTHER" id="PTHR46680:SF3">
    <property type="entry name" value="NF-KAPPA-B INHIBITOR CACTUS"/>
    <property type="match status" value="1"/>
</dbReference>
<feature type="repeat" description="ANK" evidence="3">
    <location>
        <begin position="127"/>
        <end position="162"/>
    </location>
</feature>
<evidence type="ECO:0000313" key="5">
    <source>
        <dbReference type="EMBL" id="MBB6564161.1"/>
    </source>
</evidence>